<reference evidence="2 3" key="1">
    <citation type="journal article" date="2012" name="Genome Biol.">
        <title>Genome and low-iron response of an oceanic diatom adapted to chronic iron limitation.</title>
        <authorList>
            <person name="Lommer M."/>
            <person name="Specht M."/>
            <person name="Roy A.S."/>
            <person name="Kraemer L."/>
            <person name="Andreson R."/>
            <person name="Gutowska M.A."/>
            <person name="Wolf J."/>
            <person name="Bergner S.V."/>
            <person name="Schilhabel M.B."/>
            <person name="Klostermeier U.C."/>
            <person name="Beiko R.G."/>
            <person name="Rosenstiel P."/>
            <person name="Hippler M."/>
            <person name="Laroche J."/>
        </authorList>
    </citation>
    <scope>NUCLEOTIDE SEQUENCE [LARGE SCALE GENOMIC DNA]</scope>
    <source>
        <strain evidence="2 3">CCMP1005</strain>
    </source>
</reference>
<protein>
    <submittedName>
        <fullName evidence="2">Uncharacterized protein</fullName>
    </submittedName>
</protein>
<dbReference type="AlphaFoldDB" id="K0SQ26"/>
<evidence type="ECO:0000313" key="2">
    <source>
        <dbReference type="EMBL" id="EJK60482.1"/>
    </source>
</evidence>
<feature type="compositionally biased region" description="Low complexity" evidence="1">
    <location>
        <begin position="30"/>
        <end position="42"/>
    </location>
</feature>
<evidence type="ECO:0000313" key="3">
    <source>
        <dbReference type="Proteomes" id="UP000266841"/>
    </source>
</evidence>
<proteinExistence type="predicted"/>
<comment type="caution">
    <text evidence="2">The sequence shown here is derived from an EMBL/GenBank/DDBJ whole genome shotgun (WGS) entry which is preliminary data.</text>
</comment>
<feature type="compositionally biased region" description="Basic and acidic residues" evidence="1">
    <location>
        <begin position="64"/>
        <end position="78"/>
    </location>
</feature>
<keyword evidence="3" id="KW-1185">Reference proteome</keyword>
<sequence>EARGMTAIEEASPLASQNEGGPGEGGAFTRAASGARRAPTAADEAPYPSYDANDDPTDDDCGPMDERRVLGRYGRHDGPAGASHGHVDDGGGPGPPVKARGRRGKHIVLEKAPSGR</sequence>
<feature type="compositionally biased region" description="Acidic residues" evidence="1">
    <location>
        <begin position="52"/>
        <end position="63"/>
    </location>
</feature>
<accession>K0SQ26</accession>
<dbReference type="EMBL" id="AGNL01021043">
    <property type="protein sequence ID" value="EJK60482.1"/>
    <property type="molecule type" value="Genomic_DNA"/>
</dbReference>
<organism evidence="2 3">
    <name type="scientific">Thalassiosira oceanica</name>
    <name type="common">Marine diatom</name>
    <dbReference type="NCBI Taxonomy" id="159749"/>
    <lineage>
        <taxon>Eukaryota</taxon>
        <taxon>Sar</taxon>
        <taxon>Stramenopiles</taxon>
        <taxon>Ochrophyta</taxon>
        <taxon>Bacillariophyta</taxon>
        <taxon>Coscinodiscophyceae</taxon>
        <taxon>Thalassiosirophycidae</taxon>
        <taxon>Thalassiosirales</taxon>
        <taxon>Thalassiosiraceae</taxon>
        <taxon>Thalassiosira</taxon>
    </lineage>
</organism>
<dbReference type="Proteomes" id="UP000266841">
    <property type="component" value="Unassembled WGS sequence"/>
</dbReference>
<feature type="region of interest" description="Disordered" evidence="1">
    <location>
        <begin position="1"/>
        <end position="116"/>
    </location>
</feature>
<feature type="non-terminal residue" evidence="2">
    <location>
        <position position="1"/>
    </location>
</feature>
<name>K0SQ26_THAOC</name>
<gene>
    <name evidence="2" type="ORF">THAOC_19158</name>
</gene>
<evidence type="ECO:0000256" key="1">
    <source>
        <dbReference type="SAM" id="MobiDB-lite"/>
    </source>
</evidence>